<sequence>MALCFEILSSIFGFDFRCPRYADMENDCVVSFKSKKETPLTRDESLTIAALRLTFISEMHFLQYGLEKIVSVVNSGFFEIEGGNFACAFCTHEEKANVLLDQDIRLSNNIHKEISPNCPQQAQSSLSSNHASVEKELDLATCFDYKRESHRRISFLQYALPWVCPVDFDELAAAGFYYMGPKDNVICFFCRVQIKGWERDDKADTEHKRWSPSCPMVTKEPNMLNVPLTEELEYSKEAEKCRKNILACENALVNARSGHCLLSEEELNSLLGASKYPEKRALEERLKTFNAWPLSIRQTPDSLASAGFYSVGDGDKVLCFHCGLGLMDFAPTDDPFEEHAKWNPICTYVILEKGMDFVKGSLRNISIVGKTVNQEIIKK</sequence>
<reference evidence="1 2" key="1">
    <citation type="submission" date="2020-04" db="EMBL/GenBank/DDBJ databases">
        <authorList>
            <person name="Alioto T."/>
            <person name="Alioto T."/>
            <person name="Gomez Garrido J."/>
        </authorList>
    </citation>
    <scope>NUCLEOTIDE SEQUENCE [LARGE SCALE GENOMIC DNA]</scope>
</reference>
<dbReference type="SMART" id="SM00238">
    <property type="entry name" value="BIR"/>
    <property type="match status" value="2"/>
</dbReference>
<dbReference type="SUPFAM" id="SSF57924">
    <property type="entry name" value="Inhibitor of apoptosis (IAP) repeat"/>
    <property type="match status" value="2"/>
</dbReference>
<dbReference type="PANTHER" id="PTHR10044">
    <property type="entry name" value="INHIBITOR OF APOPTOSIS"/>
    <property type="match status" value="1"/>
</dbReference>
<dbReference type="PROSITE" id="PS50143">
    <property type="entry name" value="BIR_REPEAT_2"/>
    <property type="match status" value="2"/>
</dbReference>
<comment type="caution">
    <text evidence="1">The sequence shown here is derived from an EMBL/GenBank/DDBJ whole genome shotgun (WGS) entry which is preliminary data.</text>
</comment>
<dbReference type="GO" id="GO:0005634">
    <property type="term" value="C:nucleus"/>
    <property type="evidence" value="ECO:0007669"/>
    <property type="project" value="TreeGrafter"/>
</dbReference>
<dbReference type="Proteomes" id="UP000494165">
    <property type="component" value="Unassembled WGS sequence"/>
</dbReference>
<proteinExistence type="predicted"/>
<evidence type="ECO:0000313" key="2">
    <source>
        <dbReference type="Proteomes" id="UP000494165"/>
    </source>
</evidence>
<dbReference type="InterPro" id="IPR050784">
    <property type="entry name" value="IAP"/>
</dbReference>
<dbReference type="CDD" id="cd00022">
    <property type="entry name" value="BIR"/>
    <property type="match status" value="2"/>
</dbReference>
<dbReference type="PANTHER" id="PTHR10044:SF139">
    <property type="entry name" value="DEATH-ASSOCIATED INHIBITOR OF APOPTOSIS 2"/>
    <property type="match status" value="1"/>
</dbReference>
<dbReference type="AlphaFoldDB" id="A0A8S1C499"/>
<protein>
    <submittedName>
        <fullName evidence="1">Uncharacterized protein</fullName>
    </submittedName>
</protein>
<organism evidence="1 2">
    <name type="scientific">Cloeon dipterum</name>
    <dbReference type="NCBI Taxonomy" id="197152"/>
    <lineage>
        <taxon>Eukaryota</taxon>
        <taxon>Metazoa</taxon>
        <taxon>Ecdysozoa</taxon>
        <taxon>Arthropoda</taxon>
        <taxon>Hexapoda</taxon>
        <taxon>Insecta</taxon>
        <taxon>Pterygota</taxon>
        <taxon>Palaeoptera</taxon>
        <taxon>Ephemeroptera</taxon>
        <taxon>Pisciforma</taxon>
        <taxon>Baetidae</taxon>
        <taxon>Cloeon</taxon>
    </lineage>
</organism>
<dbReference type="GO" id="GO:0051726">
    <property type="term" value="P:regulation of cell cycle"/>
    <property type="evidence" value="ECO:0007669"/>
    <property type="project" value="TreeGrafter"/>
</dbReference>
<dbReference type="GO" id="GO:0005737">
    <property type="term" value="C:cytoplasm"/>
    <property type="evidence" value="ECO:0007669"/>
    <property type="project" value="TreeGrafter"/>
</dbReference>
<dbReference type="EMBL" id="CADEPI010000022">
    <property type="protein sequence ID" value="CAB3365721.1"/>
    <property type="molecule type" value="Genomic_DNA"/>
</dbReference>
<name>A0A8S1C499_9INSE</name>
<gene>
    <name evidence="1" type="ORF">CLODIP_2_CD06571</name>
</gene>
<evidence type="ECO:0000313" key="1">
    <source>
        <dbReference type="EMBL" id="CAB3365721.1"/>
    </source>
</evidence>
<dbReference type="Pfam" id="PF00653">
    <property type="entry name" value="BIR"/>
    <property type="match status" value="2"/>
</dbReference>
<accession>A0A8S1C499</accession>
<dbReference type="InterPro" id="IPR001370">
    <property type="entry name" value="BIR_rpt"/>
</dbReference>
<keyword evidence="2" id="KW-1185">Reference proteome</keyword>
<dbReference type="Gene3D" id="1.10.1170.10">
    <property type="entry name" value="Inhibitor Of Apoptosis Protein (2mihbC-IAP-1), Chain A"/>
    <property type="match status" value="2"/>
</dbReference>
<dbReference type="OrthoDB" id="5855668at2759"/>